<sequence length="146" mass="15057">MSTPRIAVHRTEGVAAGWIELTDGDVDVPVTRVRASSLGEAAQATARAPGPVFVDLDVHLADTVRAAYAEYAAAHPGWTPGARTGTLVHPGTVATLVGLLRDIAVTGVADGVTLRGPDTSMLIRQVIEDVAPILGVPVHGWQVVAG</sequence>
<name>A0ABS9IQA0_9ACTN</name>
<accession>A0ABS9IQA0</accession>
<comment type="caution">
    <text evidence="1">The sequence shown here is derived from an EMBL/GenBank/DDBJ whole genome shotgun (WGS) entry which is preliminary data.</text>
</comment>
<dbReference type="Proteomes" id="UP001200110">
    <property type="component" value="Unassembled WGS sequence"/>
</dbReference>
<protein>
    <recommendedName>
        <fullName evidence="3">Luciferase-like monooxygenase</fullName>
    </recommendedName>
</protein>
<dbReference type="Gene3D" id="3.20.20.30">
    <property type="entry name" value="Luciferase-like domain"/>
    <property type="match status" value="1"/>
</dbReference>
<dbReference type="RefSeq" id="WP_236996960.1">
    <property type="nucleotide sequence ID" value="NZ_JAKKOR010000003.1"/>
</dbReference>
<organism evidence="1 2">
    <name type="scientific">Gordonia liuliyuniae</name>
    <dbReference type="NCBI Taxonomy" id="2911517"/>
    <lineage>
        <taxon>Bacteria</taxon>
        <taxon>Bacillati</taxon>
        <taxon>Actinomycetota</taxon>
        <taxon>Actinomycetes</taxon>
        <taxon>Mycobacteriales</taxon>
        <taxon>Gordoniaceae</taxon>
        <taxon>Gordonia</taxon>
    </lineage>
</organism>
<evidence type="ECO:0000313" key="1">
    <source>
        <dbReference type="EMBL" id="MCF8587731.1"/>
    </source>
</evidence>
<reference evidence="1 2" key="1">
    <citation type="submission" date="2022-01" db="EMBL/GenBank/DDBJ databases">
        <authorList>
            <person name="Huang Y."/>
        </authorList>
    </citation>
    <scope>NUCLEOTIDE SEQUENCE [LARGE SCALE GENOMIC DNA]</scope>
    <source>
        <strain evidence="1 2">HY366</strain>
    </source>
</reference>
<dbReference type="InterPro" id="IPR036661">
    <property type="entry name" value="Luciferase-like_sf"/>
</dbReference>
<dbReference type="SUPFAM" id="SSF51679">
    <property type="entry name" value="Bacterial luciferase-like"/>
    <property type="match status" value="1"/>
</dbReference>
<evidence type="ECO:0000313" key="2">
    <source>
        <dbReference type="Proteomes" id="UP001200110"/>
    </source>
</evidence>
<proteinExistence type="predicted"/>
<keyword evidence="2" id="KW-1185">Reference proteome</keyword>
<gene>
    <name evidence="1" type="ORF">L5G33_04510</name>
</gene>
<dbReference type="EMBL" id="JAKKOR010000003">
    <property type="protein sequence ID" value="MCF8587731.1"/>
    <property type="molecule type" value="Genomic_DNA"/>
</dbReference>
<evidence type="ECO:0008006" key="3">
    <source>
        <dbReference type="Google" id="ProtNLM"/>
    </source>
</evidence>